<protein>
    <submittedName>
        <fullName evidence="1">Uncharacterized protein</fullName>
    </submittedName>
</protein>
<organism evidence="1">
    <name type="scientific">Aegilops tauschii</name>
    <name type="common">Tausch's goatgrass</name>
    <name type="synonym">Aegilops squarrosa</name>
    <dbReference type="NCBI Taxonomy" id="37682"/>
    <lineage>
        <taxon>Eukaryota</taxon>
        <taxon>Viridiplantae</taxon>
        <taxon>Streptophyta</taxon>
        <taxon>Embryophyta</taxon>
        <taxon>Tracheophyta</taxon>
        <taxon>Spermatophyta</taxon>
        <taxon>Magnoliopsida</taxon>
        <taxon>Liliopsida</taxon>
        <taxon>Poales</taxon>
        <taxon>Poaceae</taxon>
        <taxon>BOP clade</taxon>
        <taxon>Pooideae</taxon>
        <taxon>Triticodae</taxon>
        <taxon>Triticeae</taxon>
        <taxon>Triticinae</taxon>
        <taxon>Aegilops</taxon>
    </lineage>
</organism>
<proteinExistence type="predicted"/>
<accession>M8CPT3</accession>
<evidence type="ECO:0000313" key="1">
    <source>
        <dbReference type="EnsemblPlants" id="EMT29537"/>
    </source>
</evidence>
<reference evidence="1" key="1">
    <citation type="submission" date="2015-06" db="UniProtKB">
        <authorList>
            <consortium name="EnsemblPlants"/>
        </authorList>
    </citation>
    <scope>IDENTIFICATION</scope>
</reference>
<name>M8CPT3_AEGTA</name>
<dbReference type="EnsemblPlants" id="EMT29537">
    <property type="protein sequence ID" value="EMT29537"/>
    <property type="gene ID" value="F775_06045"/>
</dbReference>
<dbReference type="AlphaFoldDB" id="M8CPT3"/>
<sequence>MAMDDKVIFPAGHDAQVPDAQIATNKAMVDRFMAKETSVYMFCITLLEETARRNRSSLMTQPETLLPLHGIQILDGTSVRNDATHDRLLLHEVHVRDG</sequence>